<dbReference type="Pfam" id="PF00090">
    <property type="entry name" value="TSP_1"/>
    <property type="match status" value="2"/>
</dbReference>
<dbReference type="SMART" id="SM00209">
    <property type="entry name" value="TSP1"/>
    <property type="match status" value="3"/>
</dbReference>
<keyword evidence="5" id="KW-1185">Reference proteome</keyword>
<dbReference type="AlphaFoldDB" id="A0A3P6QPZ1"/>
<dbReference type="Gene3D" id="2.20.100.10">
    <property type="entry name" value="Thrombospondin type-1 (TSP1) repeat"/>
    <property type="match status" value="3"/>
</dbReference>
<dbReference type="SUPFAM" id="SSF82895">
    <property type="entry name" value="TSP-1 type 1 repeat"/>
    <property type="match status" value="3"/>
</dbReference>
<evidence type="ECO:0000313" key="5">
    <source>
        <dbReference type="Proteomes" id="UP000271889"/>
    </source>
</evidence>
<organism evidence="4 5">
    <name type="scientific">Cylicostephanus goldi</name>
    <name type="common">Nematode worm</name>
    <dbReference type="NCBI Taxonomy" id="71465"/>
    <lineage>
        <taxon>Eukaryota</taxon>
        <taxon>Metazoa</taxon>
        <taxon>Ecdysozoa</taxon>
        <taxon>Nematoda</taxon>
        <taxon>Chromadorea</taxon>
        <taxon>Rhabditida</taxon>
        <taxon>Rhabditina</taxon>
        <taxon>Rhabditomorpha</taxon>
        <taxon>Strongyloidea</taxon>
        <taxon>Strongylidae</taxon>
        <taxon>Cylicostephanus</taxon>
    </lineage>
</organism>
<dbReference type="PANTHER" id="PTHR22906">
    <property type="entry name" value="PROPERDIN"/>
    <property type="match status" value="1"/>
</dbReference>
<evidence type="ECO:0000256" key="2">
    <source>
        <dbReference type="ARBA" id="ARBA00023157"/>
    </source>
</evidence>
<evidence type="ECO:0000313" key="4">
    <source>
        <dbReference type="EMBL" id="VDK52412.1"/>
    </source>
</evidence>
<gene>
    <name evidence="4" type="ORF">CGOC_LOCUS2363</name>
</gene>
<evidence type="ECO:0000256" key="3">
    <source>
        <dbReference type="SAM" id="SignalP"/>
    </source>
</evidence>
<keyword evidence="3" id="KW-0732">Signal</keyword>
<accession>A0A3P6QPZ1</accession>
<evidence type="ECO:0000256" key="1">
    <source>
        <dbReference type="ARBA" id="ARBA00022737"/>
    </source>
</evidence>
<proteinExistence type="predicted"/>
<reference evidence="4 5" key="1">
    <citation type="submission" date="2018-11" db="EMBL/GenBank/DDBJ databases">
        <authorList>
            <consortium name="Pathogen Informatics"/>
        </authorList>
    </citation>
    <scope>NUCLEOTIDE SEQUENCE [LARGE SCALE GENOMIC DNA]</scope>
</reference>
<feature type="chain" id="PRO_5017999986" evidence="3">
    <location>
        <begin position="17"/>
        <end position="200"/>
    </location>
</feature>
<dbReference type="InterPro" id="IPR036383">
    <property type="entry name" value="TSP1_rpt_sf"/>
</dbReference>
<name>A0A3P6QPZ1_CYLGO</name>
<dbReference type="InterPro" id="IPR052065">
    <property type="entry name" value="Compl_asym_regulator"/>
</dbReference>
<dbReference type="PRINTS" id="PR01705">
    <property type="entry name" value="TSP1REPEAT"/>
</dbReference>
<sequence>MFFTAVLLSLTKVASSFVIGTGVVPIGCGPACEIGTWSEWSEWTTCTTALTVTSQSRFRTCSMTSCAGGSYSEARPCTIMVPPPALQPQWSNWGPWSSCSASCGGGVSYRVRLCKDPCNTCCVGVATESSTCNTQPCCEWSSWSPWSQCSVTCGTGGTTYRTRQCSCVEGCAGPSQEQISCDADIPCPEIPPPMPILPPP</sequence>
<dbReference type="EMBL" id="UYRV01005245">
    <property type="protein sequence ID" value="VDK52412.1"/>
    <property type="molecule type" value="Genomic_DNA"/>
</dbReference>
<keyword evidence="2" id="KW-1015">Disulfide bond</keyword>
<feature type="non-terminal residue" evidence="4">
    <location>
        <position position="200"/>
    </location>
</feature>
<dbReference type="Proteomes" id="UP000271889">
    <property type="component" value="Unassembled WGS sequence"/>
</dbReference>
<dbReference type="PROSITE" id="PS50092">
    <property type="entry name" value="TSP1"/>
    <property type="match status" value="2"/>
</dbReference>
<protein>
    <submittedName>
        <fullName evidence="4">Uncharacterized protein</fullName>
    </submittedName>
</protein>
<dbReference type="OrthoDB" id="5868789at2759"/>
<dbReference type="PANTHER" id="PTHR22906:SF48">
    <property type="entry name" value="THROMBOSPONDIN TYPE 1 DOMAIN PROTEIN"/>
    <property type="match status" value="1"/>
</dbReference>
<dbReference type="InterPro" id="IPR000884">
    <property type="entry name" value="TSP1_rpt"/>
</dbReference>
<keyword evidence="1" id="KW-0677">Repeat</keyword>
<feature type="signal peptide" evidence="3">
    <location>
        <begin position="1"/>
        <end position="16"/>
    </location>
</feature>